<dbReference type="Pfam" id="PF01555">
    <property type="entry name" value="N6_N4_Mtase"/>
    <property type="match status" value="1"/>
</dbReference>
<evidence type="ECO:0000256" key="1">
    <source>
        <dbReference type="ARBA" id="ARBA00022603"/>
    </source>
</evidence>
<dbReference type="RefSeq" id="WP_218149573.1">
    <property type="nucleotide sequence ID" value="NZ_FONL01000017.1"/>
</dbReference>
<keyword evidence="2 6" id="KW-0808">Transferase</keyword>
<feature type="domain" description="DNA methylase N-4/N-6" evidence="5">
    <location>
        <begin position="69"/>
        <end position="218"/>
    </location>
</feature>
<keyword evidence="1 6" id="KW-0489">Methyltransferase</keyword>
<dbReference type="PRINTS" id="PR00506">
    <property type="entry name" value="D21N6MTFRASE"/>
</dbReference>
<dbReference type="STRING" id="1123323.SAMN05216245_1173"/>
<evidence type="ECO:0000256" key="3">
    <source>
        <dbReference type="ARBA" id="ARBA00022691"/>
    </source>
</evidence>
<evidence type="ECO:0000256" key="2">
    <source>
        <dbReference type="ARBA" id="ARBA00022679"/>
    </source>
</evidence>
<dbReference type="InterPro" id="IPR029063">
    <property type="entry name" value="SAM-dependent_MTases_sf"/>
</dbReference>
<dbReference type="InterPro" id="IPR002295">
    <property type="entry name" value="N4/N6-MTase_EcoPI_Mod-like"/>
</dbReference>
<gene>
    <name evidence="6" type="ORF">SAMN05216245_1173</name>
</gene>
<name>A0A1I2D4L1_9FIRM</name>
<evidence type="ECO:0000313" key="6">
    <source>
        <dbReference type="EMBL" id="SFE75487.1"/>
    </source>
</evidence>
<dbReference type="GO" id="GO:0032259">
    <property type="term" value="P:methylation"/>
    <property type="evidence" value="ECO:0007669"/>
    <property type="project" value="UniProtKB-KW"/>
</dbReference>
<protein>
    <submittedName>
        <fullName evidence="6">Site-specific DNA-methyltransferase (Adenine-specific)</fullName>
    </submittedName>
</protein>
<dbReference type="AlphaFoldDB" id="A0A1I2D4L1"/>
<dbReference type="Proteomes" id="UP000198896">
    <property type="component" value="Unassembled WGS sequence"/>
</dbReference>
<keyword evidence="4" id="KW-0680">Restriction system</keyword>
<evidence type="ECO:0000256" key="4">
    <source>
        <dbReference type="ARBA" id="ARBA00022747"/>
    </source>
</evidence>
<dbReference type="GO" id="GO:0008170">
    <property type="term" value="F:N-methyltransferase activity"/>
    <property type="evidence" value="ECO:0007669"/>
    <property type="project" value="InterPro"/>
</dbReference>
<dbReference type="Gene3D" id="3.40.50.150">
    <property type="entry name" value="Vaccinia Virus protein VP39"/>
    <property type="match status" value="1"/>
</dbReference>
<keyword evidence="7" id="KW-1185">Reference proteome</keyword>
<reference evidence="6 7" key="1">
    <citation type="submission" date="2016-10" db="EMBL/GenBank/DDBJ databases">
        <authorList>
            <person name="de Groot N.N."/>
        </authorList>
    </citation>
    <scope>NUCLEOTIDE SEQUENCE [LARGE SCALE GENOMIC DNA]</scope>
    <source>
        <strain evidence="6 7">DSM 9236</strain>
    </source>
</reference>
<proteinExistence type="predicted"/>
<dbReference type="GO" id="GO:0003677">
    <property type="term" value="F:DNA binding"/>
    <property type="evidence" value="ECO:0007669"/>
    <property type="project" value="InterPro"/>
</dbReference>
<evidence type="ECO:0000259" key="5">
    <source>
        <dbReference type="Pfam" id="PF01555"/>
    </source>
</evidence>
<accession>A0A1I2D4L1</accession>
<dbReference type="GO" id="GO:0009307">
    <property type="term" value="P:DNA restriction-modification system"/>
    <property type="evidence" value="ECO:0007669"/>
    <property type="project" value="UniProtKB-KW"/>
</dbReference>
<dbReference type="InterPro" id="IPR002941">
    <property type="entry name" value="DNA_methylase_N4/N6"/>
</dbReference>
<evidence type="ECO:0000313" key="7">
    <source>
        <dbReference type="Proteomes" id="UP000198896"/>
    </source>
</evidence>
<dbReference type="EMBL" id="FONL01000017">
    <property type="protein sequence ID" value="SFE75487.1"/>
    <property type="molecule type" value="Genomic_DNA"/>
</dbReference>
<sequence>MMDVLKSDIYNFNAKNLTDGRNLLSEIKDGTIATAFFDPQYRGVLDKLHYGNEGKSRGRERCSLEQMDDNIIRSFITEINRVLKKSGHLFFWVDKYHLIQDIYKWFSDTNLNVVDMIVWDKGKLGMGYHARHKSEYLVVLQKSPVKAKACWRDHSIPDVWAEKVVKNHPHSKPVELQRRLIAATTADGDVVLDPAAGGYSVFEACKQLDRCFLGCDIRYGVTS</sequence>
<organism evidence="6 7">
    <name type="scientific">Succiniclasticum ruminis DSM 9236</name>
    <dbReference type="NCBI Taxonomy" id="1123323"/>
    <lineage>
        <taxon>Bacteria</taxon>
        <taxon>Bacillati</taxon>
        <taxon>Bacillota</taxon>
        <taxon>Negativicutes</taxon>
        <taxon>Acidaminococcales</taxon>
        <taxon>Acidaminococcaceae</taxon>
        <taxon>Succiniclasticum</taxon>
    </lineage>
</organism>
<dbReference type="SUPFAM" id="SSF53335">
    <property type="entry name" value="S-adenosyl-L-methionine-dependent methyltransferases"/>
    <property type="match status" value="1"/>
</dbReference>
<keyword evidence="3" id="KW-0949">S-adenosyl-L-methionine</keyword>